<comment type="caution">
    <text evidence="1">The sequence shown here is derived from an EMBL/GenBank/DDBJ whole genome shotgun (WGS) entry which is preliminary data.</text>
</comment>
<proteinExistence type="predicted"/>
<dbReference type="InterPro" id="IPR007922">
    <property type="entry name" value="DciA-like"/>
</dbReference>
<accession>A0A235BTU5</accession>
<dbReference type="AlphaFoldDB" id="A0A235BTU5"/>
<dbReference type="PANTHER" id="PTHR36456">
    <property type="entry name" value="UPF0232 PROTEIN SCO3875"/>
    <property type="match status" value="1"/>
</dbReference>
<name>A0A235BTU5_UNCW3</name>
<gene>
    <name evidence="1" type="ORF">CH333_05225</name>
</gene>
<dbReference type="Pfam" id="PF05258">
    <property type="entry name" value="DciA"/>
    <property type="match status" value="1"/>
</dbReference>
<organism evidence="1 2">
    <name type="scientific">candidate division WOR-3 bacterium JGI_Cruoil_03_44_89</name>
    <dbReference type="NCBI Taxonomy" id="1973748"/>
    <lineage>
        <taxon>Bacteria</taxon>
        <taxon>Bacteria division WOR-3</taxon>
    </lineage>
</organism>
<dbReference type="PANTHER" id="PTHR36456:SF1">
    <property type="entry name" value="UPF0232 PROTEIN SCO3875"/>
    <property type="match status" value="1"/>
</dbReference>
<sequence length="112" mass="12862">MSSVFSLVFAFTNMSRPISIKDVLPNVLSTLGIKKGIERQKAIFVWDKVVGRDIRRHTKPRYVRGKKIWVDVDDPIWIQQLSFLKSKILKKLNGELGGKHIVDIIFKLKSGE</sequence>
<protein>
    <recommendedName>
        <fullName evidence="3">RNA-binding protein</fullName>
    </recommendedName>
</protein>
<evidence type="ECO:0000313" key="2">
    <source>
        <dbReference type="Proteomes" id="UP000215215"/>
    </source>
</evidence>
<dbReference type="Proteomes" id="UP000215215">
    <property type="component" value="Unassembled WGS sequence"/>
</dbReference>
<reference evidence="1 2" key="1">
    <citation type="submission" date="2017-07" db="EMBL/GenBank/DDBJ databases">
        <title>Recovery of genomes from metagenomes via a dereplication, aggregation, and scoring strategy.</title>
        <authorList>
            <person name="Sieber C.M."/>
            <person name="Probst A.J."/>
            <person name="Sharrar A."/>
            <person name="Thomas B.C."/>
            <person name="Hess M."/>
            <person name="Tringe S.G."/>
            <person name="Banfield J.F."/>
        </authorList>
    </citation>
    <scope>NUCLEOTIDE SEQUENCE [LARGE SCALE GENOMIC DNA]</scope>
    <source>
        <strain evidence="1">JGI_Cruoil_03_44_89</strain>
    </source>
</reference>
<dbReference type="EMBL" id="NOZQ01000108">
    <property type="protein sequence ID" value="OYD15654.1"/>
    <property type="molecule type" value="Genomic_DNA"/>
</dbReference>
<evidence type="ECO:0008006" key="3">
    <source>
        <dbReference type="Google" id="ProtNLM"/>
    </source>
</evidence>
<evidence type="ECO:0000313" key="1">
    <source>
        <dbReference type="EMBL" id="OYD15654.1"/>
    </source>
</evidence>